<comment type="similarity">
    <text evidence="8">Belongs to the WUS homeobox family.</text>
</comment>
<reference evidence="13 14" key="1">
    <citation type="submission" date="2024-11" db="EMBL/GenBank/DDBJ databases">
        <title>Chromosome-level genome assembly of Eucalyptus globulus Labill. provides insights into its genome evolution.</title>
        <authorList>
            <person name="Li X."/>
        </authorList>
    </citation>
    <scope>NUCLEOTIDE SEQUENCE [LARGE SCALE GENOMIC DNA]</scope>
    <source>
        <strain evidence="13">CL2024</strain>
        <tissue evidence="13">Fresh tender leaves</tissue>
    </source>
</reference>
<evidence type="ECO:0000256" key="2">
    <source>
        <dbReference type="ARBA" id="ARBA00022473"/>
    </source>
</evidence>
<dbReference type="GO" id="GO:0048731">
    <property type="term" value="P:system development"/>
    <property type="evidence" value="ECO:0007669"/>
    <property type="project" value="UniProtKB-ARBA"/>
</dbReference>
<dbReference type="InterPro" id="IPR044557">
    <property type="entry name" value="WOX8/9-like"/>
</dbReference>
<dbReference type="GO" id="GO:0003677">
    <property type="term" value="F:DNA binding"/>
    <property type="evidence" value="ECO:0007669"/>
    <property type="project" value="UniProtKB-UniRule"/>
</dbReference>
<evidence type="ECO:0000256" key="5">
    <source>
        <dbReference type="ARBA" id="ARBA00023155"/>
    </source>
</evidence>
<dbReference type="SMART" id="SM00389">
    <property type="entry name" value="HOX"/>
    <property type="match status" value="1"/>
</dbReference>
<dbReference type="SUPFAM" id="SSF46689">
    <property type="entry name" value="Homeodomain-like"/>
    <property type="match status" value="1"/>
</dbReference>
<keyword evidence="3" id="KW-0805">Transcription regulation</keyword>
<keyword evidence="14" id="KW-1185">Reference proteome</keyword>
<sequence>MASSNRHWPSMFKSKPCNTQHHQWQHDLNPSLLSSSGCHKTSPYSSGCEERTPEPKPRWNPKPEQIRILEAIFDSGMVNPPREEIRKIRAQLQEYGQVGDANVFYWFQNRKSRSKHKLRHLQTSKQQKQQQNQNTNTSSNNQNFNPITSSMSPTVTAPNSSSSSSSSDRTSPTGSRKTNLSLGSCSTDVLDVPNPVISMNQAYFSQTHHGDFFTQPSLLFPQPSHQGVSTCGFPQSGQGFCFSPLTSVVQVPHEQSPNIGPCTSLLLSEIMNNNNNNNAAGSEKLGQGDHHKMKMMQLPTSSLGNNYSVINPLGVTHSAVPATVTTSLPLPSTNIDNVQGVPEASNEAKSTVFINDVAFQVASGPFNVREAFGDDAVLINASGQLVLTNEWGLTLQSLQHGASYYLI</sequence>
<dbReference type="EMBL" id="JBJKBG010000004">
    <property type="protein sequence ID" value="KAL3741773.1"/>
    <property type="molecule type" value="Genomic_DNA"/>
</dbReference>
<dbReference type="CDD" id="cd00086">
    <property type="entry name" value="homeodomain"/>
    <property type="match status" value="1"/>
</dbReference>
<evidence type="ECO:0000256" key="1">
    <source>
        <dbReference type="ARBA" id="ARBA00004123"/>
    </source>
</evidence>
<evidence type="ECO:0000256" key="9">
    <source>
        <dbReference type="PROSITE-ProRule" id="PRU00108"/>
    </source>
</evidence>
<gene>
    <name evidence="13" type="ORF">ACJRO7_017272</name>
</gene>
<evidence type="ECO:0000313" key="13">
    <source>
        <dbReference type="EMBL" id="KAL3741773.1"/>
    </source>
</evidence>
<evidence type="ECO:0000256" key="3">
    <source>
        <dbReference type="ARBA" id="ARBA00023015"/>
    </source>
</evidence>
<feature type="compositionally biased region" description="Low complexity" evidence="11">
    <location>
        <begin position="123"/>
        <end position="143"/>
    </location>
</feature>
<evidence type="ECO:0000256" key="7">
    <source>
        <dbReference type="ARBA" id="ARBA00023242"/>
    </source>
</evidence>
<accession>A0ABD3KU65</accession>
<keyword evidence="5 9" id="KW-0371">Homeobox</keyword>
<feature type="domain" description="Homeobox" evidence="12">
    <location>
        <begin position="52"/>
        <end position="117"/>
    </location>
</feature>
<name>A0ABD3KU65_EUCGL</name>
<dbReference type="AlphaFoldDB" id="A0ABD3KU65"/>
<dbReference type="PANTHER" id="PTHR47288:SF1">
    <property type="entry name" value="WUSCHEL-RELATED HOMEOBOX 9"/>
    <property type="match status" value="1"/>
</dbReference>
<feature type="DNA-binding region" description="Homeobox" evidence="9">
    <location>
        <begin position="54"/>
        <end position="118"/>
    </location>
</feature>
<dbReference type="GO" id="GO:0005634">
    <property type="term" value="C:nucleus"/>
    <property type="evidence" value="ECO:0007669"/>
    <property type="project" value="UniProtKB-SubCell"/>
</dbReference>
<keyword evidence="6" id="KW-0804">Transcription</keyword>
<dbReference type="InterPro" id="IPR009057">
    <property type="entry name" value="Homeodomain-like_sf"/>
</dbReference>
<evidence type="ECO:0000256" key="11">
    <source>
        <dbReference type="SAM" id="MobiDB-lite"/>
    </source>
</evidence>
<keyword evidence="7 9" id="KW-0539">Nucleus</keyword>
<comment type="subcellular location">
    <subcellularLocation>
        <location evidence="1 9 10">Nucleus</location>
    </subcellularLocation>
</comment>
<feature type="compositionally biased region" description="Basic and acidic residues" evidence="11">
    <location>
        <begin position="48"/>
        <end position="57"/>
    </location>
</feature>
<feature type="compositionally biased region" description="Polar residues" evidence="11">
    <location>
        <begin position="35"/>
        <end position="45"/>
    </location>
</feature>
<keyword evidence="4 9" id="KW-0238">DNA-binding</keyword>
<protein>
    <recommendedName>
        <fullName evidence="12">Homeobox domain-containing protein</fullName>
    </recommendedName>
</protein>
<evidence type="ECO:0000256" key="4">
    <source>
        <dbReference type="ARBA" id="ARBA00023125"/>
    </source>
</evidence>
<dbReference type="Pfam" id="PF00046">
    <property type="entry name" value="Homeodomain"/>
    <property type="match status" value="1"/>
</dbReference>
<keyword evidence="2" id="KW-0217">Developmental protein</keyword>
<evidence type="ECO:0000256" key="10">
    <source>
        <dbReference type="RuleBase" id="RU000682"/>
    </source>
</evidence>
<dbReference type="InterPro" id="IPR001356">
    <property type="entry name" value="HD"/>
</dbReference>
<organism evidence="13 14">
    <name type="scientific">Eucalyptus globulus</name>
    <name type="common">Tasmanian blue gum</name>
    <dbReference type="NCBI Taxonomy" id="34317"/>
    <lineage>
        <taxon>Eukaryota</taxon>
        <taxon>Viridiplantae</taxon>
        <taxon>Streptophyta</taxon>
        <taxon>Embryophyta</taxon>
        <taxon>Tracheophyta</taxon>
        <taxon>Spermatophyta</taxon>
        <taxon>Magnoliopsida</taxon>
        <taxon>eudicotyledons</taxon>
        <taxon>Gunneridae</taxon>
        <taxon>Pentapetalae</taxon>
        <taxon>rosids</taxon>
        <taxon>malvids</taxon>
        <taxon>Myrtales</taxon>
        <taxon>Myrtaceae</taxon>
        <taxon>Myrtoideae</taxon>
        <taxon>Eucalypteae</taxon>
        <taxon>Eucalyptus</taxon>
    </lineage>
</organism>
<dbReference type="PROSITE" id="PS50071">
    <property type="entry name" value="HOMEOBOX_2"/>
    <property type="match status" value="1"/>
</dbReference>
<dbReference type="Gene3D" id="1.10.10.60">
    <property type="entry name" value="Homeodomain-like"/>
    <property type="match status" value="1"/>
</dbReference>
<proteinExistence type="inferred from homology"/>
<dbReference type="Proteomes" id="UP001634007">
    <property type="component" value="Unassembled WGS sequence"/>
</dbReference>
<dbReference type="FunFam" id="1.10.10.60:FF:000118">
    <property type="entry name" value="WUSCHEL-related homeobox 11"/>
    <property type="match status" value="1"/>
</dbReference>
<evidence type="ECO:0000256" key="8">
    <source>
        <dbReference type="ARBA" id="ARBA00024040"/>
    </source>
</evidence>
<feature type="compositionally biased region" description="Polar residues" evidence="11">
    <location>
        <begin position="176"/>
        <end position="185"/>
    </location>
</feature>
<evidence type="ECO:0000259" key="12">
    <source>
        <dbReference type="PROSITE" id="PS50071"/>
    </source>
</evidence>
<evidence type="ECO:0000256" key="6">
    <source>
        <dbReference type="ARBA" id="ARBA00023163"/>
    </source>
</evidence>
<comment type="caution">
    <text evidence="13">The sequence shown here is derived from an EMBL/GenBank/DDBJ whole genome shotgun (WGS) entry which is preliminary data.</text>
</comment>
<feature type="compositionally biased region" description="Low complexity" evidence="11">
    <location>
        <begin position="152"/>
        <end position="175"/>
    </location>
</feature>
<dbReference type="PANTHER" id="PTHR47288">
    <property type="entry name" value="WUSCHEL-RELATED HOMEOBOX 9"/>
    <property type="match status" value="1"/>
</dbReference>
<feature type="region of interest" description="Disordered" evidence="11">
    <location>
        <begin position="115"/>
        <end position="185"/>
    </location>
</feature>
<evidence type="ECO:0000313" key="14">
    <source>
        <dbReference type="Proteomes" id="UP001634007"/>
    </source>
</evidence>
<feature type="region of interest" description="Disordered" evidence="11">
    <location>
        <begin position="35"/>
        <end position="63"/>
    </location>
</feature>